<reference evidence="1" key="1">
    <citation type="submission" date="2022-10" db="EMBL/GenBank/DDBJ databases">
        <title>Complete Genome of Trichothecium roseum strain YXFP-22015, a Plant Pathogen Isolated from Citrus.</title>
        <authorList>
            <person name="Wang Y."/>
            <person name="Zhu L."/>
        </authorList>
    </citation>
    <scope>NUCLEOTIDE SEQUENCE</scope>
    <source>
        <strain evidence="1">YXFP-22015</strain>
    </source>
</reference>
<gene>
    <name evidence="1" type="ORF">N3K66_009094</name>
</gene>
<protein>
    <submittedName>
        <fullName evidence="1">Uncharacterized protein</fullName>
    </submittedName>
</protein>
<accession>A0ACC0UQJ9</accession>
<organism evidence="1 2">
    <name type="scientific">Trichothecium roseum</name>
    <dbReference type="NCBI Taxonomy" id="47278"/>
    <lineage>
        <taxon>Eukaryota</taxon>
        <taxon>Fungi</taxon>
        <taxon>Dikarya</taxon>
        <taxon>Ascomycota</taxon>
        <taxon>Pezizomycotina</taxon>
        <taxon>Sordariomycetes</taxon>
        <taxon>Hypocreomycetidae</taxon>
        <taxon>Hypocreales</taxon>
        <taxon>Hypocreales incertae sedis</taxon>
        <taxon>Trichothecium</taxon>
    </lineage>
</organism>
<evidence type="ECO:0000313" key="1">
    <source>
        <dbReference type="EMBL" id="KAI9896025.1"/>
    </source>
</evidence>
<dbReference type="EMBL" id="CM047950">
    <property type="protein sequence ID" value="KAI9896025.1"/>
    <property type="molecule type" value="Genomic_DNA"/>
</dbReference>
<comment type="caution">
    <text evidence="1">The sequence shown here is derived from an EMBL/GenBank/DDBJ whole genome shotgun (WGS) entry which is preliminary data.</text>
</comment>
<keyword evidence="2" id="KW-1185">Reference proteome</keyword>
<dbReference type="Proteomes" id="UP001163324">
    <property type="component" value="Chromosome 11"/>
</dbReference>
<sequence>MNWFRSCVPCIPSKSLRSDDYLPLTTEKPDLPHFNDNPAMQFLDILQTTDSSGEELEKQLRSVISTTSLSEKLAADIVRGIEDILKRGVRVAGTMNKAVNTATDTALQLAEDHLYYASLIAAGTLIAIGVLVLVAPWIIEVLGFSSRGPRAGSYAAQWMSRIARFNGNVRPDSIYSYLQRLGMTWRA</sequence>
<evidence type="ECO:0000313" key="2">
    <source>
        <dbReference type="Proteomes" id="UP001163324"/>
    </source>
</evidence>
<proteinExistence type="predicted"/>
<name>A0ACC0UQJ9_9HYPO</name>